<dbReference type="Pfam" id="PF11396">
    <property type="entry name" value="PepSY_like"/>
    <property type="match status" value="1"/>
</dbReference>
<gene>
    <name evidence="2" type="ORF">SAMN05660226_00063</name>
</gene>
<dbReference type="SUPFAM" id="SSF160574">
    <property type="entry name" value="BT0923-like"/>
    <property type="match status" value="1"/>
</dbReference>
<evidence type="ECO:0000313" key="2">
    <source>
        <dbReference type="EMBL" id="SKB25984.1"/>
    </source>
</evidence>
<name>A0A1T4ZT75_9SPHI</name>
<keyword evidence="3" id="KW-1185">Reference proteome</keyword>
<sequence length="136" mass="15626">MLIGITLVSFTACDKERVIETDELPSNARTYIALHFPDYEIIQVVKERDDLKTTYQVFLDEGFELDFDKKGAITSVEGTNKLHDSVIPDRILAYVNVTYPDDFVVGWELDGAGQEIKLSNRMELKFDKDDNFLRID</sequence>
<dbReference type="AlphaFoldDB" id="A0A1T4ZT75"/>
<dbReference type="STRING" id="623280.SAMN05660226_00063"/>
<proteinExistence type="predicted"/>
<evidence type="ECO:0000259" key="1">
    <source>
        <dbReference type="Pfam" id="PF11396"/>
    </source>
</evidence>
<reference evidence="2 3" key="1">
    <citation type="submission" date="2017-02" db="EMBL/GenBank/DDBJ databases">
        <authorList>
            <person name="Peterson S.W."/>
        </authorList>
    </citation>
    <scope>NUCLEOTIDE SEQUENCE [LARGE SCALE GENOMIC DNA]</scope>
    <source>
        <strain evidence="2 3">DSM 22899</strain>
    </source>
</reference>
<dbReference type="Proteomes" id="UP000190541">
    <property type="component" value="Unassembled WGS sequence"/>
</dbReference>
<dbReference type="EMBL" id="FUYS01000001">
    <property type="protein sequence ID" value="SKB25984.1"/>
    <property type="molecule type" value="Genomic_DNA"/>
</dbReference>
<feature type="domain" description="Putative beta-lactamase-inhibitor-like PepSY-like" evidence="1">
    <location>
        <begin position="54"/>
        <end position="133"/>
    </location>
</feature>
<organism evidence="2 3">
    <name type="scientific">Parapedobacter luteus</name>
    <dbReference type="NCBI Taxonomy" id="623280"/>
    <lineage>
        <taxon>Bacteria</taxon>
        <taxon>Pseudomonadati</taxon>
        <taxon>Bacteroidota</taxon>
        <taxon>Sphingobacteriia</taxon>
        <taxon>Sphingobacteriales</taxon>
        <taxon>Sphingobacteriaceae</taxon>
        <taxon>Parapedobacter</taxon>
    </lineage>
</organism>
<dbReference type="Gene3D" id="3.40.1420.30">
    <property type="match status" value="1"/>
</dbReference>
<protein>
    <submittedName>
        <fullName evidence="2">Putative beta-lactamase-inhibitor-like, PepSY-like</fullName>
    </submittedName>
</protein>
<dbReference type="OrthoDB" id="710080at2"/>
<accession>A0A1T4ZT75</accession>
<evidence type="ECO:0000313" key="3">
    <source>
        <dbReference type="Proteomes" id="UP000190541"/>
    </source>
</evidence>
<dbReference type="InterPro" id="IPR021533">
    <property type="entry name" value="PepSY-like"/>
</dbReference>